<keyword evidence="5" id="KW-0325">Glycoprotein</keyword>
<dbReference type="InterPro" id="IPR021109">
    <property type="entry name" value="Peptidase_aspartic_dom_sf"/>
</dbReference>
<dbReference type="GO" id="GO:0005576">
    <property type="term" value="C:extracellular region"/>
    <property type="evidence" value="ECO:0007669"/>
    <property type="project" value="TreeGrafter"/>
</dbReference>
<evidence type="ECO:0000313" key="8">
    <source>
        <dbReference type="EMBL" id="PIA34660.1"/>
    </source>
</evidence>
<evidence type="ECO:0000256" key="3">
    <source>
        <dbReference type="ARBA" id="ARBA00022750"/>
    </source>
</evidence>
<keyword evidence="4" id="KW-0378">Hydrolase</keyword>
<feature type="chain" id="PRO_5013807930" description="Peptidase A1 domain-containing protein" evidence="6">
    <location>
        <begin position="25"/>
        <end position="451"/>
    </location>
</feature>
<dbReference type="InterPro" id="IPR051708">
    <property type="entry name" value="Plant_Aspart_Prot_A1"/>
</dbReference>
<dbReference type="Proteomes" id="UP000230069">
    <property type="component" value="Unassembled WGS sequence"/>
</dbReference>
<dbReference type="Pfam" id="PF14543">
    <property type="entry name" value="TAXi_N"/>
    <property type="match status" value="1"/>
</dbReference>
<evidence type="ECO:0000256" key="6">
    <source>
        <dbReference type="SAM" id="SignalP"/>
    </source>
</evidence>
<evidence type="ECO:0000256" key="1">
    <source>
        <dbReference type="ARBA" id="ARBA00007447"/>
    </source>
</evidence>
<dbReference type="InterPro" id="IPR001969">
    <property type="entry name" value="Aspartic_peptidase_AS"/>
</dbReference>
<dbReference type="GO" id="GO:0006508">
    <property type="term" value="P:proteolysis"/>
    <property type="evidence" value="ECO:0007669"/>
    <property type="project" value="UniProtKB-KW"/>
</dbReference>
<dbReference type="STRING" id="218851.A0A2G5CTW0"/>
<evidence type="ECO:0000256" key="4">
    <source>
        <dbReference type="ARBA" id="ARBA00022801"/>
    </source>
</evidence>
<dbReference type="EMBL" id="KZ305054">
    <property type="protein sequence ID" value="PIA34660.1"/>
    <property type="molecule type" value="Genomic_DNA"/>
</dbReference>
<dbReference type="InterPro" id="IPR033121">
    <property type="entry name" value="PEPTIDASE_A1"/>
</dbReference>
<evidence type="ECO:0000256" key="5">
    <source>
        <dbReference type="ARBA" id="ARBA00023180"/>
    </source>
</evidence>
<accession>A0A2G5CTW0</accession>
<comment type="similarity">
    <text evidence="1">Belongs to the peptidase A1 family.</text>
</comment>
<dbReference type="InterPro" id="IPR032861">
    <property type="entry name" value="TAXi_N"/>
</dbReference>
<dbReference type="AlphaFoldDB" id="A0A2G5CTW0"/>
<dbReference type="InterPro" id="IPR032799">
    <property type="entry name" value="TAXi_C"/>
</dbReference>
<keyword evidence="2" id="KW-0645">Protease</keyword>
<keyword evidence="6" id="KW-0732">Signal</keyword>
<dbReference type="PROSITE" id="PS51767">
    <property type="entry name" value="PEPTIDASE_A1"/>
    <property type="match status" value="1"/>
</dbReference>
<dbReference type="SUPFAM" id="SSF50630">
    <property type="entry name" value="Acid proteases"/>
    <property type="match status" value="1"/>
</dbReference>
<dbReference type="OrthoDB" id="2747330at2759"/>
<name>A0A2G5CTW0_AQUCA</name>
<feature type="domain" description="Peptidase A1" evidence="7">
    <location>
        <begin position="93"/>
        <end position="446"/>
    </location>
</feature>
<proteinExistence type="inferred from homology"/>
<keyword evidence="3" id="KW-0064">Aspartyl protease</keyword>
<organism evidence="8 9">
    <name type="scientific">Aquilegia coerulea</name>
    <name type="common">Rocky mountain columbine</name>
    <dbReference type="NCBI Taxonomy" id="218851"/>
    <lineage>
        <taxon>Eukaryota</taxon>
        <taxon>Viridiplantae</taxon>
        <taxon>Streptophyta</taxon>
        <taxon>Embryophyta</taxon>
        <taxon>Tracheophyta</taxon>
        <taxon>Spermatophyta</taxon>
        <taxon>Magnoliopsida</taxon>
        <taxon>Ranunculales</taxon>
        <taxon>Ranunculaceae</taxon>
        <taxon>Thalictroideae</taxon>
        <taxon>Aquilegia</taxon>
    </lineage>
</organism>
<feature type="signal peptide" evidence="6">
    <location>
        <begin position="1"/>
        <end position="24"/>
    </location>
</feature>
<keyword evidence="9" id="KW-1185">Reference proteome</keyword>
<gene>
    <name evidence="8" type="ORF">AQUCO_03700145v1</name>
</gene>
<evidence type="ECO:0000259" key="7">
    <source>
        <dbReference type="PROSITE" id="PS51767"/>
    </source>
</evidence>
<sequence length="451" mass="50942">MSYNTHSFILFLISLYSFFSSHYASTSRPTGFSAKVINRNSVQSPLYDPSLTRQDRIKASVLRSVARHNYIDSITSNKFPPINIPVTPADGEYIMEYFIGTPPLSTFALLDTGSSRIWLQCLPCEKCYPQTNVSYFDPSKSSTYKRVQCPLLTCQLYGNEHCSEDNYCQFHVTYADKSVSSGDVAEETVEFRSPKGGNTTVENFVFGCSHINYFGGDVHYSQWGIPGLIGLRREGQSLIEQLGFLNFAYCFGDYDVPEQHGYAMFGDVAAISGPTTPILSISDAANHYFLDIVDISVNGERLKIPPDTFQVHKEYPSGFAIDSGATFTFLKTKAFRLLVGALKMKLMKLKEKEVIDPSYYHFELCYRMNYLDLKFAPVITFHFVNLDLQLPLSNTWIKVDEIQKTPYEGVHCLAMIPSPSISVLGNFQQQNFHIGFDLDNNLISFSLQFCE</sequence>
<dbReference type="InterPro" id="IPR034161">
    <property type="entry name" value="Pepsin-like_plant"/>
</dbReference>
<dbReference type="PANTHER" id="PTHR47967">
    <property type="entry name" value="OS07G0603500 PROTEIN-RELATED"/>
    <property type="match status" value="1"/>
</dbReference>
<dbReference type="PANTHER" id="PTHR47967:SF23">
    <property type="entry name" value="OS04G0448300 PROTEIN"/>
    <property type="match status" value="1"/>
</dbReference>
<dbReference type="Pfam" id="PF14541">
    <property type="entry name" value="TAXi_C"/>
    <property type="match status" value="1"/>
</dbReference>
<evidence type="ECO:0000256" key="2">
    <source>
        <dbReference type="ARBA" id="ARBA00022670"/>
    </source>
</evidence>
<dbReference type="PROSITE" id="PS00141">
    <property type="entry name" value="ASP_PROTEASE"/>
    <property type="match status" value="1"/>
</dbReference>
<dbReference type="InParanoid" id="A0A2G5CTW0"/>
<protein>
    <recommendedName>
        <fullName evidence="7">Peptidase A1 domain-containing protein</fullName>
    </recommendedName>
</protein>
<dbReference type="CDD" id="cd05476">
    <property type="entry name" value="pepsin_A_like_plant"/>
    <property type="match status" value="1"/>
</dbReference>
<dbReference type="Gene3D" id="2.40.70.10">
    <property type="entry name" value="Acid Proteases"/>
    <property type="match status" value="2"/>
</dbReference>
<evidence type="ECO:0000313" key="9">
    <source>
        <dbReference type="Proteomes" id="UP000230069"/>
    </source>
</evidence>
<reference evidence="8 9" key="1">
    <citation type="submission" date="2017-09" db="EMBL/GenBank/DDBJ databases">
        <title>WGS assembly of Aquilegia coerulea Goldsmith.</title>
        <authorList>
            <person name="Hodges S."/>
            <person name="Kramer E."/>
            <person name="Nordborg M."/>
            <person name="Tomkins J."/>
            <person name="Borevitz J."/>
            <person name="Derieg N."/>
            <person name="Yan J."/>
            <person name="Mihaltcheva S."/>
            <person name="Hayes R.D."/>
            <person name="Rokhsar D."/>
        </authorList>
    </citation>
    <scope>NUCLEOTIDE SEQUENCE [LARGE SCALE GENOMIC DNA]</scope>
    <source>
        <strain evidence="9">cv. Goldsmith</strain>
    </source>
</reference>
<dbReference type="GO" id="GO:0004190">
    <property type="term" value="F:aspartic-type endopeptidase activity"/>
    <property type="evidence" value="ECO:0007669"/>
    <property type="project" value="UniProtKB-KW"/>
</dbReference>